<organism evidence="2 3">
    <name type="scientific">Lactuca sativa</name>
    <name type="common">Garden lettuce</name>
    <dbReference type="NCBI Taxonomy" id="4236"/>
    <lineage>
        <taxon>Eukaryota</taxon>
        <taxon>Viridiplantae</taxon>
        <taxon>Streptophyta</taxon>
        <taxon>Embryophyta</taxon>
        <taxon>Tracheophyta</taxon>
        <taxon>Spermatophyta</taxon>
        <taxon>Magnoliopsida</taxon>
        <taxon>eudicotyledons</taxon>
        <taxon>Gunneridae</taxon>
        <taxon>Pentapetalae</taxon>
        <taxon>asterids</taxon>
        <taxon>campanulids</taxon>
        <taxon>Asterales</taxon>
        <taxon>Asteraceae</taxon>
        <taxon>Cichorioideae</taxon>
        <taxon>Cichorieae</taxon>
        <taxon>Lactucinae</taxon>
        <taxon>Lactuca</taxon>
    </lineage>
</organism>
<reference evidence="2 3" key="1">
    <citation type="journal article" date="2017" name="Nat. Commun.">
        <title>Genome assembly with in vitro proximity ligation data and whole-genome triplication in lettuce.</title>
        <authorList>
            <person name="Reyes-Chin-Wo S."/>
            <person name="Wang Z."/>
            <person name="Yang X."/>
            <person name="Kozik A."/>
            <person name="Arikit S."/>
            <person name="Song C."/>
            <person name="Xia L."/>
            <person name="Froenicke L."/>
            <person name="Lavelle D.O."/>
            <person name="Truco M.J."/>
            <person name="Xia R."/>
            <person name="Zhu S."/>
            <person name="Xu C."/>
            <person name="Xu H."/>
            <person name="Xu X."/>
            <person name="Cox K."/>
            <person name="Korf I."/>
            <person name="Meyers B.C."/>
            <person name="Michelmore R.W."/>
        </authorList>
    </citation>
    <scope>NUCLEOTIDE SEQUENCE [LARGE SCALE GENOMIC DNA]</scope>
    <source>
        <strain evidence="3">cv. Salinas</strain>
        <tissue evidence="2">Seedlings</tissue>
    </source>
</reference>
<gene>
    <name evidence="2" type="ORF">LSAT_V11C100027160</name>
</gene>
<proteinExistence type="predicted"/>
<keyword evidence="3" id="KW-1185">Reference proteome</keyword>
<feature type="domain" description="At2g35280-like TPR" evidence="1">
    <location>
        <begin position="12"/>
        <end position="85"/>
    </location>
</feature>
<name>A0A9R1XXE1_LACSA</name>
<dbReference type="SUPFAM" id="SSF81901">
    <property type="entry name" value="HCP-like"/>
    <property type="match status" value="1"/>
</dbReference>
<dbReference type="Proteomes" id="UP000235145">
    <property type="component" value="Unassembled WGS sequence"/>
</dbReference>
<evidence type="ECO:0000313" key="3">
    <source>
        <dbReference type="Proteomes" id="UP000235145"/>
    </source>
</evidence>
<comment type="caution">
    <text evidence="2">The sequence shown here is derived from an EMBL/GenBank/DDBJ whole genome shotgun (WGS) entry which is preliminary data.</text>
</comment>
<evidence type="ECO:0000313" key="2">
    <source>
        <dbReference type="EMBL" id="KAJ0224372.1"/>
    </source>
</evidence>
<dbReference type="AlphaFoldDB" id="A0A9R1XXE1"/>
<protein>
    <recommendedName>
        <fullName evidence="1">At2g35280-like TPR domain-containing protein</fullName>
    </recommendedName>
</protein>
<dbReference type="Pfam" id="PF23310">
    <property type="entry name" value="TPR_27"/>
    <property type="match status" value="1"/>
</dbReference>
<sequence length="106" mass="11707">MGPINLKVDLSICTCALHNDIEAMSRQGIVCVISDECFYYGNFDLGLTLLRQAADEDHLEAIYLLGMIYISRGPHQCDEGLQLLDAYFGWALPDDGEYTGVVVADC</sequence>
<evidence type="ECO:0000259" key="1">
    <source>
        <dbReference type="Pfam" id="PF23310"/>
    </source>
</evidence>
<accession>A0A9R1XXE1</accession>
<dbReference type="InterPro" id="IPR057136">
    <property type="entry name" value="At2g35280_TPR_dom"/>
</dbReference>
<dbReference type="EMBL" id="NBSK02000001">
    <property type="protein sequence ID" value="KAJ0224372.1"/>
    <property type="molecule type" value="Genomic_DNA"/>
</dbReference>